<evidence type="ECO:0000313" key="11">
    <source>
        <dbReference type="EMBL" id="GFZ76461.1"/>
    </source>
</evidence>
<reference evidence="11" key="2">
    <citation type="submission" date="2020-09" db="EMBL/GenBank/DDBJ databases">
        <authorList>
            <person name="Sun Q."/>
            <person name="Zhou Y."/>
        </authorList>
    </citation>
    <scope>NUCLEOTIDE SEQUENCE</scope>
    <source>
        <strain evidence="11">CGMCC 1.12360</strain>
    </source>
</reference>
<feature type="binding site" evidence="9">
    <location>
        <position position="292"/>
    </location>
    <ligand>
        <name>Zn(2+)</name>
        <dbReference type="ChEBI" id="CHEBI:29105"/>
        <note>catalytic</note>
    </ligand>
</feature>
<dbReference type="GO" id="GO:0008270">
    <property type="term" value="F:zinc ion binding"/>
    <property type="evidence" value="ECO:0007669"/>
    <property type="project" value="UniProtKB-ARBA"/>
</dbReference>
<evidence type="ECO:0000256" key="2">
    <source>
        <dbReference type="ARBA" id="ARBA00022670"/>
    </source>
</evidence>
<dbReference type="SUPFAM" id="SSF55486">
    <property type="entry name" value="Metalloproteases ('zincins'), catalytic domain"/>
    <property type="match status" value="1"/>
</dbReference>
<dbReference type="AlphaFoldDB" id="A0A8J2TKU7"/>
<evidence type="ECO:0000256" key="7">
    <source>
        <dbReference type="ARBA" id="ARBA00061580"/>
    </source>
</evidence>
<dbReference type="EMBL" id="BMEV01000029">
    <property type="protein sequence ID" value="GFZ76461.1"/>
    <property type="molecule type" value="Genomic_DNA"/>
</dbReference>
<feature type="binding site" evidence="9">
    <location>
        <position position="266"/>
    </location>
    <ligand>
        <name>Zn(2+)</name>
        <dbReference type="ChEBI" id="CHEBI:29105"/>
        <note>catalytic</note>
    </ligand>
</feature>
<keyword evidence="5 8" id="KW-0482">Metalloprotease</keyword>
<dbReference type="GO" id="GO:0006508">
    <property type="term" value="P:proteolysis"/>
    <property type="evidence" value="ECO:0007669"/>
    <property type="project" value="UniProtKB-UniRule"/>
</dbReference>
<accession>A0A8J2TKU7</accession>
<keyword evidence="1 8" id="KW-0121">Carboxypeptidase</keyword>
<evidence type="ECO:0000256" key="1">
    <source>
        <dbReference type="ARBA" id="ARBA00022645"/>
    </source>
</evidence>
<dbReference type="PROSITE" id="PS52034">
    <property type="entry name" value="PEPTIDASE_M32"/>
    <property type="match status" value="1"/>
</dbReference>
<dbReference type="FunFam" id="1.10.1370.30:FF:000003">
    <property type="entry name" value="Thermostable carboxypeptidase 1"/>
    <property type="match status" value="1"/>
</dbReference>
<keyword evidence="2 8" id="KW-0645">Protease</keyword>
<evidence type="ECO:0000313" key="12">
    <source>
        <dbReference type="Proteomes" id="UP000602050"/>
    </source>
</evidence>
<dbReference type="Gene3D" id="1.10.1370.30">
    <property type="match status" value="1"/>
</dbReference>
<dbReference type="PIRSF" id="PIRSF006615">
    <property type="entry name" value="Zn_crbxpep_Taq"/>
    <property type="match status" value="1"/>
</dbReference>
<dbReference type="InterPro" id="IPR001333">
    <property type="entry name" value="Peptidase_M32_Taq"/>
</dbReference>
<reference evidence="11" key="1">
    <citation type="journal article" date="2014" name="Int. J. Syst. Evol. Microbiol.">
        <title>Complete genome sequence of Corynebacterium casei LMG S-19264T (=DSM 44701T), isolated from a smear-ripened cheese.</title>
        <authorList>
            <consortium name="US DOE Joint Genome Institute (JGI-PGF)"/>
            <person name="Walter F."/>
            <person name="Albersmeier A."/>
            <person name="Kalinowski J."/>
            <person name="Ruckert C."/>
        </authorList>
    </citation>
    <scope>NUCLEOTIDE SEQUENCE</scope>
    <source>
        <strain evidence="11">CGMCC 1.12360</strain>
    </source>
</reference>
<dbReference type="PANTHER" id="PTHR34217">
    <property type="entry name" value="METAL-DEPENDENT CARBOXYPEPTIDASE"/>
    <property type="match status" value="1"/>
</dbReference>
<keyword evidence="12" id="KW-1185">Reference proteome</keyword>
<dbReference type="EC" id="3.4.17.19" evidence="8"/>
<keyword evidence="9" id="KW-0862">Zinc</keyword>
<evidence type="ECO:0000256" key="9">
    <source>
        <dbReference type="PIRSR" id="PIRSR006615-1"/>
    </source>
</evidence>
<comment type="caution">
    <text evidence="11">The sequence shown here is derived from an EMBL/GenBank/DDBJ whole genome shotgun (WGS) entry which is preliminary data.</text>
</comment>
<keyword evidence="4 8" id="KW-0378">Hydrolase</keyword>
<dbReference type="RefSeq" id="WP_188392046.1">
    <property type="nucleotide sequence ID" value="NZ_BMEV01000029.1"/>
</dbReference>
<comment type="similarity">
    <text evidence="7 8">Belongs to the peptidase M32 family.</text>
</comment>
<comment type="function">
    <text evidence="8">Broad specificity carboxypetidase that releases amino acids sequentially from the C-terminus, including neutral, aromatic, polar and basic residues.</text>
</comment>
<comment type="catalytic activity">
    <reaction evidence="6 8">
        <text>Release of a C-terminal amino acid with broad specificity, except for -Pro.</text>
        <dbReference type="EC" id="3.4.17.19"/>
    </reaction>
</comment>
<keyword evidence="3 8" id="KW-0479">Metal-binding</keyword>
<dbReference type="Pfam" id="PF02074">
    <property type="entry name" value="Peptidase_M32"/>
    <property type="match status" value="1"/>
</dbReference>
<proteinExistence type="inferred from homology"/>
<evidence type="ECO:0000256" key="8">
    <source>
        <dbReference type="PIRNR" id="PIRNR006615"/>
    </source>
</evidence>
<evidence type="ECO:0000256" key="10">
    <source>
        <dbReference type="PIRSR" id="PIRSR006615-2"/>
    </source>
</evidence>
<dbReference type="GO" id="GO:0004181">
    <property type="term" value="F:metallocarboxypeptidase activity"/>
    <property type="evidence" value="ECO:0007669"/>
    <property type="project" value="UniProtKB-UniRule"/>
</dbReference>
<name>A0A8J2TKU7_9BACI</name>
<organism evidence="11 12">
    <name type="scientific">Compostibacillus humi</name>
    <dbReference type="NCBI Taxonomy" id="1245525"/>
    <lineage>
        <taxon>Bacteria</taxon>
        <taxon>Bacillati</taxon>
        <taxon>Bacillota</taxon>
        <taxon>Bacilli</taxon>
        <taxon>Bacillales</taxon>
        <taxon>Bacillaceae</taxon>
        <taxon>Compostibacillus</taxon>
    </lineage>
</organism>
<evidence type="ECO:0000256" key="4">
    <source>
        <dbReference type="ARBA" id="ARBA00022801"/>
    </source>
</evidence>
<protein>
    <recommendedName>
        <fullName evidence="8">Metal-dependent carboxypeptidase</fullName>
        <ecNumber evidence="8">3.4.17.19</ecNumber>
    </recommendedName>
</protein>
<dbReference type="PRINTS" id="PR00998">
    <property type="entry name" value="CRBOXYPTASET"/>
</dbReference>
<feature type="binding site" evidence="9">
    <location>
        <position position="262"/>
    </location>
    <ligand>
        <name>Zn(2+)</name>
        <dbReference type="ChEBI" id="CHEBI:29105"/>
        <note>catalytic</note>
    </ligand>
</feature>
<evidence type="ECO:0000256" key="6">
    <source>
        <dbReference type="ARBA" id="ARBA00052755"/>
    </source>
</evidence>
<dbReference type="Proteomes" id="UP000602050">
    <property type="component" value="Unassembled WGS sequence"/>
</dbReference>
<evidence type="ECO:0000256" key="3">
    <source>
        <dbReference type="ARBA" id="ARBA00022723"/>
    </source>
</evidence>
<gene>
    <name evidence="11" type="ORF">GCM10010978_17760</name>
</gene>
<evidence type="ECO:0000256" key="5">
    <source>
        <dbReference type="ARBA" id="ARBA00023049"/>
    </source>
</evidence>
<dbReference type="CDD" id="cd06460">
    <property type="entry name" value="M32_Taq"/>
    <property type="match status" value="1"/>
</dbReference>
<comment type="cofactor">
    <cofactor evidence="9">
        <name>Zn(2+)</name>
        <dbReference type="ChEBI" id="CHEBI:29105"/>
    </cofactor>
    <text evidence="9">Binds 1 zinc ion per subunit.</text>
</comment>
<feature type="active site" description="Proton donor/acceptor" evidence="10">
    <location>
        <position position="263"/>
    </location>
</feature>
<sequence>MGEHIEQQFREYLQEMDAYREAISLIHWDLRTKIPKKGVEQRSKVVGLFAQKLHDMQTSDVMKHFIDSLKDKNTDPIIKKAVAECEEIYLRNKKIPKDEYKEFVTLQSKSEAIWQEAREKDDFSLFQPYLEKIVQFNQKFASYWGYEDHIYDALLHNYEPGVTTRLLDEVFSSLRQSLSEILKKINESKNKPDTSIVKSHFPKESQKAFTVDILKEIGYDFEAGRLDETIHPFEITLNRNDVRITTRYDENDFQMAVFGTIHEMGHALYEQHIDATLAGTPLATGTSMGIHESQSLFWENYIGRSLSFWKKYYPLFQSYAPKHFQSVPLEDFYRAINKVTPSLIRIEADEVTYPFHIMVRFELEKGLINGDIAVKDLPGLWNEKMEEYLGIRVPTDLEGVLQDIHWAGGDFGYFPSYALGLLYGAQFYHRLGEEVNINNAIEEGNFQPIIQWLERHIYRYGKMKKPLEILQDVTKEGLNPDYFIAYLREKYSKIY</sequence>
<dbReference type="PANTHER" id="PTHR34217:SF1">
    <property type="entry name" value="CARBOXYPEPTIDASE 1"/>
    <property type="match status" value="1"/>
</dbReference>